<evidence type="ECO:0000256" key="3">
    <source>
        <dbReference type="ARBA" id="ARBA00022692"/>
    </source>
</evidence>
<dbReference type="AlphaFoldDB" id="A0A4T0FW92"/>
<keyword evidence="5 7" id="KW-0472">Membrane</keyword>
<dbReference type="PANTHER" id="PTHR47808:SF2">
    <property type="entry name" value="LEM DOMAIN-CONTAINING PROTEIN 2"/>
    <property type="match status" value="1"/>
</dbReference>
<dbReference type="GO" id="GO:0005637">
    <property type="term" value="C:nuclear inner membrane"/>
    <property type="evidence" value="ECO:0007669"/>
    <property type="project" value="UniProtKB-SubCell"/>
</dbReference>
<gene>
    <name evidence="9" type="ORF">E3P99_00390</name>
</gene>
<keyword evidence="10" id="KW-1185">Reference proteome</keyword>
<dbReference type="Proteomes" id="UP000310189">
    <property type="component" value="Unassembled WGS sequence"/>
</dbReference>
<accession>A0A4T0FW92</accession>
<comment type="caution">
    <text evidence="9">The sequence shown here is derived from an EMBL/GenBank/DDBJ whole genome shotgun (WGS) entry which is preliminary data.</text>
</comment>
<dbReference type="OrthoDB" id="5376590at2759"/>
<dbReference type="InterPro" id="IPR041885">
    <property type="entry name" value="MAN1_winged_helix_dom"/>
</dbReference>
<comment type="subcellular location">
    <subcellularLocation>
        <location evidence="1">Nucleus inner membrane</location>
    </subcellularLocation>
</comment>
<evidence type="ECO:0000256" key="6">
    <source>
        <dbReference type="ARBA" id="ARBA00023242"/>
    </source>
</evidence>
<dbReference type="EMBL" id="SPNW01000004">
    <property type="protein sequence ID" value="TIA92901.1"/>
    <property type="molecule type" value="Genomic_DNA"/>
</dbReference>
<dbReference type="InterPro" id="IPR018996">
    <property type="entry name" value="Man1/Src1-like_C"/>
</dbReference>
<name>A0A4T0FW92_9BASI</name>
<sequence>MYTLSSVRVLFTSHIPFSSLLNGMPYLGPVAFPQRCEPDSDKRAMAADVAVHVLSTLEKHRGDVVCGGIRRRRGLSDLDAFALGEDDVYAFISALKDKSISQNEFDEIWKLAIKDLVDNEEVDFVIKEESGHSLLVARNAQIGFGCKLRLKLSTLVKKWRLEFFTLVALFVGYSVALAKIRRASADKKRVKELVKYTIEHMMTSMDDSSVSPYVIPEQVRDESLADVHSSSERQKLWSRVRKTVESNANIQVKQLEIQGDITDVFEWKSS</sequence>
<organism evidence="9 10">
    <name type="scientific">Wallemia hederae</name>
    <dbReference type="NCBI Taxonomy" id="1540922"/>
    <lineage>
        <taxon>Eukaryota</taxon>
        <taxon>Fungi</taxon>
        <taxon>Dikarya</taxon>
        <taxon>Basidiomycota</taxon>
        <taxon>Wallemiomycotina</taxon>
        <taxon>Wallemiomycetes</taxon>
        <taxon>Wallemiales</taxon>
        <taxon>Wallemiaceae</taxon>
        <taxon>Wallemia</taxon>
    </lineage>
</organism>
<dbReference type="PANTHER" id="PTHR47808">
    <property type="entry name" value="INNER NUCLEAR MEMBRANE PROTEIN HEH2-RELATED"/>
    <property type="match status" value="1"/>
</dbReference>
<evidence type="ECO:0000313" key="10">
    <source>
        <dbReference type="Proteomes" id="UP000310189"/>
    </source>
</evidence>
<evidence type="ECO:0000256" key="7">
    <source>
        <dbReference type="SAM" id="Phobius"/>
    </source>
</evidence>
<evidence type="ECO:0000256" key="2">
    <source>
        <dbReference type="ARBA" id="ARBA00022553"/>
    </source>
</evidence>
<feature type="domain" description="Man1/Src1-like C-terminal" evidence="8">
    <location>
        <begin position="24"/>
        <end position="267"/>
    </location>
</feature>
<evidence type="ECO:0000259" key="8">
    <source>
        <dbReference type="Pfam" id="PF09402"/>
    </source>
</evidence>
<keyword evidence="4 7" id="KW-1133">Transmembrane helix</keyword>
<dbReference type="GO" id="GO:0071763">
    <property type="term" value="P:nuclear membrane organization"/>
    <property type="evidence" value="ECO:0007669"/>
    <property type="project" value="TreeGrafter"/>
</dbReference>
<evidence type="ECO:0000256" key="4">
    <source>
        <dbReference type="ARBA" id="ARBA00022989"/>
    </source>
</evidence>
<evidence type="ECO:0000256" key="5">
    <source>
        <dbReference type="ARBA" id="ARBA00023136"/>
    </source>
</evidence>
<dbReference type="GO" id="GO:0005783">
    <property type="term" value="C:endoplasmic reticulum"/>
    <property type="evidence" value="ECO:0007669"/>
    <property type="project" value="TreeGrafter"/>
</dbReference>
<keyword evidence="2" id="KW-0597">Phosphoprotein</keyword>
<dbReference type="GO" id="GO:0034399">
    <property type="term" value="C:nuclear periphery"/>
    <property type="evidence" value="ECO:0007669"/>
    <property type="project" value="TreeGrafter"/>
</dbReference>
<proteinExistence type="predicted"/>
<dbReference type="Pfam" id="PF09402">
    <property type="entry name" value="MSC"/>
    <property type="match status" value="1"/>
</dbReference>
<keyword evidence="3 7" id="KW-0812">Transmembrane</keyword>
<feature type="transmembrane region" description="Helical" evidence="7">
    <location>
        <begin position="159"/>
        <end position="178"/>
    </location>
</feature>
<keyword evidence="6" id="KW-0539">Nucleus</keyword>
<dbReference type="Gene3D" id="1.10.10.1180">
    <property type="entry name" value="MAN1, winged-helix domain"/>
    <property type="match status" value="1"/>
</dbReference>
<dbReference type="InterPro" id="IPR044780">
    <property type="entry name" value="Heh2/Src1"/>
</dbReference>
<protein>
    <recommendedName>
        <fullName evidence="8">Man1/Src1-like C-terminal domain-containing protein</fullName>
    </recommendedName>
</protein>
<dbReference type="GO" id="GO:0003682">
    <property type="term" value="F:chromatin binding"/>
    <property type="evidence" value="ECO:0007669"/>
    <property type="project" value="InterPro"/>
</dbReference>
<evidence type="ECO:0000313" key="9">
    <source>
        <dbReference type="EMBL" id="TIA92901.1"/>
    </source>
</evidence>
<reference evidence="9 10" key="1">
    <citation type="submission" date="2019-03" db="EMBL/GenBank/DDBJ databases">
        <title>Sequencing 23 genomes of Wallemia ichthyophaga.</title>
        <authorList>
            <person name="Gostincar C."/>
        </authorList>
    </citation>
    <scope>NUCLEOTIDE SEQUENCE [LARGE SCALE GENOMIC DNA]</scope>
    <source>
        <strain evidence="9 10">EXF-5753</strain>
    </source>
</reference>
<evidence type="ECO:0000256" key="1">
    <source>
        <dbReference type="ARBA" id="ARBA00004540"/>
    </source>
</evidence>